<organism evidence="8 9">
    <name type="scientific">Tsuneonella aeria</name>
    <dbReference type="NCBI Taxonomy" id="1837929"/>
    <lineage>
        <taxon>Bacteria</taxon>
        <taxon>Pseudomonadati</taxon>
        <taxon>Pseudomonadota</taxon>
        <taxon>Alphaproteobacteria</taxon>
        <taxon>Sphingomonadales</taxon>
        <taxon>Erythrobacteraceae</taxon>
        <taxon>Tsuneonella</taxon>
    </lineage>
</organism>
<dbReference type="InterPro" id="IPR006260">
    <property type="entry name" value="TonB/TolA_C"/>
</dbReference>
<keyword evidence="9" id="KW-1185">Reference proteome</keyword>
<evidence type="ECO:0000256" key="3">
    <source>
        <dbReference type="ARBA" id="ARBA00022989"/>
    </source>
</evidence>
<dbReference type="OrthoDB" id="7585155at2"/>
<evidence type="ECO:0000256" key="4">
    <source>
        <dbReference type="ARBA" id="ARBA00023136"/>
    </source>
</evidence>
<evidence type="ECO:0000256" key="2">
    <source>
        <dbReference type="ARBA" id="ARBA00022692"/>
    </source>
</evidence>
<evidence type="ECO:0000256" key="1">
    <source>
        <dbReference type="ARBA" id="ARBA00004167"/>
    </source>
</evidence>
<dbReference type="Gene3D" id="3.30.1150.10">
    <property type="match status" value="1"/>
</dbReference>
<feature type="domain" description="TonB C-terminal" evidence="7">
    <location>
        <begin position="157"/>
        <end position="226"/>
    </location>
</feature>
<dbReference type="InterPro" id="IPR037682">
    <property type="entry name" value="TonB_C"/>
</dbReference>
<keyword evidence="3 6" id="KW-1133">Transmembrane helix</keyword>
<dbReference type="Proteomes" id="UP000439522">
    <property type="component" value="Unassembled WGS sequence"/>
</dbReference>
<proteinExistence type="predicted"/>
<accession>A0A6I4TEB7</accession>
<dbReference type="GO" id="GO:0055085">
    <property type="term" value="P:transmembrane transport"/>
    <property type="evidence" value="ECO:0007669"/>
    <property type="project" value="InterPro"/>
</dbReference>
<protein>
    <submittedName>
        <fullName evidence="8">TonB family protein</fullName>
    </submittedName>
</protein>
<feature type="region of interest" description="Disordered" evidence="5">
    <location>
        <begin position="51"/>
        <end position="75"/>
    </location>
</feature>
<keyword evidence="4 6" id="KW-0472">Membrane</keyword>
<feature type="compositionally biased region" description="Polar residues" evidence="5">
    <location>
        <begin position="211"/>
        <end position="220"/>
    </location>
</feature>
<dbReference type="EMBL" id="WTZA01000001">
    <property type="protein sequence ID" value="MXO74515.1"/>
    <property type="molecule type" value="Genomic_DNA"/>
</dbReference>
<evidence type="ECO:0000259" key="7">
    <source>
        <dbReference type="Pfam" id="PF03544"/>
    </source>
</evidence>
<comment type="caution">
    <text evidence="8">The sequence shown here is derived from an EMBL/GenBank/DDBJ whole genome shotgun (WGS) entry which is preliminary data.</text>
</comment>
<dbReference type="RefSeq" id="WP_160610264.1">
    <property type="nucleotide sequence ID" value="NZ_WTZA01000001.1"/>
</dbReference>
<reference evidence="8 9" key="1">
    <citation type="submission" date="2019-12" db="EMBL/GenBank/DDBJ databases">
        <title>Genomic-based taxomic classification of the family Erythrobacteraceae.</title>
        <authorList>
            <person name="Xu L."/>
        </authorList>
    </citation>
    <scope>NUCLEOTIDE SEQUENCE [LARGE SCALE GENOMIC DNA]</scope>
    <source>
        <strain evidence="8 9">100921-2</strain>
    </source>
</reference>
<evidence type="ECO:0000313" key="8">
    <source>
        <dbReference type="EMBL" id="MXO74515.1"/>
    </source>
</evidence>
<evidence type="ECO:0000313" key="9">
    <source>
        <dbReference type="Proteomes" id="UP000439522"/>
    </source>
</evidence>
<dbReference type="GO" id="GO:0016020">
    <property type="term" value="C:membrane"/>
    <property type="evidence" value="ECO:0007669"/>
    <property type="project" value="UniProtKB-SubCell"/>
</dbReference>
<feature type="region of interest" description="Disordered" evidence="5">
    <location>
        <begin position="205"/>
        <end position="228"/>
    </location>
</feature>
<feature type="compositionally biased region" description="Pro residues" evidence="5">
    <location>
        <begin position="55"/>
        <end position="65"/>
    </location>
</feature>
<dbReference type="SUPFAM" id="SSF74653">
    <property type="entry name" value="TolA/TonB C-terminal domain"/>
    <property type="match status" value="1"/>
</dbReference>
<comment type="subcellular location">
    <subcellularLocation>
        <location evidence="1">Membrane</location>
        <topology evidence="1">Single-pass membrane protein</topology>
    </subcellularLocation>
</comment>
<evidence type="ECO:0000256" key="5">
    <source>
        <dbReference type="SAM" id="MobiDB-lite"/>
    </source>
</evidence>
<dbReference type="Pfam" id="PF03544">
    <property type="entry name" value="TonB_C"/>
    <property type="match status" value="1"/>
</dbReference>
<sequence>MAYLEHRSWRDRPGAIVGVVAIHALVGYGLITGLKFEKIVETIPGLEGYEVNVPLDPPPPPPSKPDPAVEPDSTLVSPPLHVPVPPVDLNAQRPPVDATSDMVVIPDVLPKVIPGPTPSFTPSATPSPVFDPVAARPRNNPAQWISTDDYRSSWINRELTGTARFRLAIAANGSVEGCTITGSSGHAELDKATCDLVTRRARFDPAKDTAGQRTPGTFASSVRWELPE</sequence>
<name>A0A6I4TEB7_9SPHN</name>
<dbReference type="NCBIfam" id="TIGR01352">
    <property type="entry name" value="tonB_Cterm"/>
    <property type="match status" value="1"/>
</dbReference>
<keyword evidence="2 6" id="KW-0812">Transmembrane</keyword>
<evidence type="ECO:0000256" key="6">
    <source>
        <dbReference type="SAM" id="Phobius"/>
    </source>
</evidence>
<gene>
    <name evidence="8" type="ORF">GRI40_04660</name>
</gene>
<dbReference type="AlphaFoldDB" id="A0A6I4TEB7"/>
<feature type="transmembrane region" description="Helical" evidence="6">
    <location>
        <begin position="12"/>
        <end position="31"/>
    </location>
</feature>